<dbReference type="AlphaFoldDB" id="A0A8X7C8I5"/>
<reference evidence="2" key="1">
    <citation type="submission" date="2020-08" db="EMBL/GenBank/DDBJ databases">
        <title>Multicomponent nature underlies the extraordinary mechanical properties of spider dragline silk.</title>
        <authorList>
            <person name="Kono N."/>
            <person name="Nakamura H."/>
            <person name="Mori M."/>
            <person name="Yoshida Y."/>
            <person name="Ohtoshi R."/>
            <person name="Malay A.D."/>
            <person name="Moran D.A.P."/>
            <person name="Tomita M."/>
            <person name="Numata K."/>
            <person name="Arakawa K."/>
        </authorList>
    </citation>
    <scope>NUCLEOTIDE SEQUENCE</scope>
</reference>
<proteinExistence type="predicted"/>
<gene>
    <name evidence="2" type="ORF">TNIN_226771</name>
</gene>
<name>A0A8X7C8I5_9ARAC</name>
<sequence>MVPIFSPCIKLRVSRLVNRLPQQIGFGDSWHLDTFCKDISIYWVLDPSRIHLFRGHSALSRDDAFKPAIRPRLYTFDGAPSHARSHIEPRGGIQTRVYP</sequence>
<dbReference type="EMBL" id="BMAV01013806">
    <property type="protein sequence ID" value="GFY61774.1"/>
    <property type="molecule type" value="Genomic_DNA"/>
</dbReference>
<comment type="caution">
    <text evidence="2">The sequence shown here is derived from an EMBL/GenBank/DDBJ whole genome shotgun (WGS) entry which is preliminary data.</text>
</comment>
<dbReference type="Proteomes" id="UP000886998">
    <property type="component" value="Unassembled WGS sequence"/>
</dbReference>
<protein>
    <submittedName>
        <fullName evidence="2">Uncharacterized protein</fullName>
    </submittedName>
</protein>
<keyword evidence="3" id="KW-1185">Reference proteome</keyword>
<accession>A0A8X7C8I5</accession>
<evidence type="ECO:0000313" key="3">
    <source>
        <dbReference type="Proteomes" id="UP000886998"/>
    </source>
</evidence>
<organism evidence="2 3">
    <name type="scientific">Trichonephila inaurata madagascariensis</name>
    <dbReference type="NCBI Taxonomy" id="2747483"/>
    <lineage>
        <taxon>Eukaryota</taxon>
        <taxon>Metazoa</taxon>
        <taxon>Ecdysozoa</taxon>
        <taxon>Arthropoda</taxon>
        <taxon>Chelicerata</taxon>
        <taxon>Arachnida</taxon>
        <taxon>Araneae</taxon>
        <taxon>Araneomorphae</taxon>
        <taxon>Entelegynae</taxon>
        <taxon>Araneoidea</taxon>
        <taxon>Nephilidae</taxon>
        <taxon>Trichonephila</taxon>
        <taxon>Trichonephila inaurata</taxon>
    </lineage>
</organism>
<feature type="region of interest" description="Disordered" evidence="1">
    <location>
        <begin position="78"/>
        <end position="99"/>
    </location>
</feature>
<evidence type="ECO:0000256" key="1">
    <source>
        <dbReference type="SAM" id="MobiDB-lite"/>
    </source>
</evidence>
<evidence type="ECO:0000313" key="2">
    <source>
        <dbReference type="EMBL" id="GFY61774.1"/>
    </source>
</evidence>